<sequence length="68" mass="7999">MTIRPQPVPIERKIVKKVNIGAGKKKDAGNISFPRLFSFVTVDGQWFVPEKARNMKIKRRIRKTRAWY</sequence>
<evidence type="ECO:0000313" key="2">
    <source>
        <dbReference type="EMBL" id="RJG21523.1"/>
    </source>
</evidence>
<dbReference type="EMBL" id="QYZD01000028">
    <property type="protein sequence ID" value="RJG21035.1"/>
    <property type="molecule type" value="Genomic_DNA"/>
</dbReference>
<evidence type="ECO:0000313" key="3">
    <source>
        <dbReference type="Proteomes" id="UP000266177"/>
    </source>
</evidence>
<organism evidence="1 3">
    <name type="scientific">Paenibacillus thiaminolyticus</name>
    <name type="common">Bacillus thiaminolyticus</name>
    <dbReference type="NCBI Taxonomy" id="49283"/>
    <lineage>
        <taxon>Bacteria</taxon>
        <taxon>Bacillati</taxon>
        <taxon>Bacillota</taxon>
        <taxon>Bacilli</taxon>
        <taxon>Bacillales</taxon>
        <taxon>Paenibacillaceae</taxon>
        <taxon>Paenibacillus</taxon>
    </lineage>
</organism>
<gene>
    <name evidence="2" type="ORF">DQX05_21045</name>
    <name evidence="1" type="ORF">DQX05_22950</name>
</gene>
<evidence type="ECO:0000313" key="1">
    <source>
        <dbReference type="EMBL" id="RJG21035.1"/>
    </source>
</evidence>
<proteinExistence type="predicted"/>
<dbReference type="EMBL" id="QYZD01000023">
    <property type="protein sequence ID" value="RJG21523.1"/>
    <property type="molecule type" value="Genomic_DNA"/>
</dbReference>
<dbReference type="Proteomes" id="UP000266177">
    <property type="component" value="Unassembled WGS sequence"/>
</dbReference>
<dbReference type="AlphaFoldDB" id="A0A3A3GBT5"/>
<reference evidence="1 3" key="1">
    <citation type="submission" date="2018-09" db="EMBL/GenBank/DDBJ databases">
        <title>Paenibacillus SK2017-BO5.</title>
        <authorList>
            <person name="Piskunova J.V."/>
            <person name="Dubiley S.A."/>
            <person name="Severinov K.V."/>
        </authorList>
    </citation>
    <scope>NUCLEOTIDE SEQUENCE [LARGE SCALE GENOMIC DNA]</scope>
    <source>
        <strain evidence="1 3">BO5</strain>
    </source>
</reference>
<name>A0A3A3GBT5_PANTH</name>
<protein>
    <submittedName>
        <fullName evidence="1">Uncharacterized protein</fullName>
    </submittedName>
</protein>
<accession>A0A3A3GBT5</accession>
<comment type="caution">
    <text evidence="1">The sequence shown here is derived from an EMBL/GenBank/DDBJ whole genome shotgun (WGS) entry which is preliminary data.</text>
</comment>